<dbReference type="InterPro" id="IPR014710">
    <property type="entry name" value="RmlC-like_jellyroll"/>
</dbReference>
<dbReference type="PROSITE" id="PS00041">
    <property type="entry name" value="HTH_ARAC_FAMILY_1"/>
    <property type="match status" value="1"/>
</dbReference>
<dbReference type="InterPro" id="IPR009057">
    <property type="entry name" value="Homeodomain-like_sf"/>
</dbReference>
<keyword evidence="6" id="KW-1185">Reference proteome</keyword>
<keyword evidence="1" id="KW-0805">Transcription regulation</keyword>
<reference evidence="5 6" key="1">
    <citation type="submission" date="2020-01" db="EMBL/GenBank/DDBJ databases">
        <title>Paenibacillus soybeanensis sp. nov. isolated from the nodules of soybean (Glycine max(L.) Merr).</title>
        <authorList>
            <person name="Wang H."/>
        </authorList>
    </citation>
    <scope>NUCLEOTIDE SEQUENCE [LARGE SCALE GENOMIC DNA]</scope>
    <source>
        <strain evidence="5 6">T1</strain>
    </source>
</reference>
<evidence type="ECO:0000313" key="5">
    <source>
        <dbReference type="EMBL" id="NBD23685.1"/>
    </source>
</evidence>
<keyword evidence="3" id="KW-0804">Transcription</keyword>
<dbReference type="Gene3D" id="1.10.10.60">
    <property type="entry name" value="Homeodomain-like"/>
    <property type="match status" value="2"/>
</dbReference>
<proteinExistence type="predicted"/>
<dbReference type="InterPro" id="IPR037923">
    <property type="entry name" value="HTH-like"/>
</dbReference>
<evidence type="ECO:0000313" key="6">
    <source>
        <dbReference type="Proteomes" id="UP000665561"/>
    </source>
</evidence>
<accession>A0ABW9XM25</accession>
<evidence type="ECO:0000259" key="4">
    <source>
        <dbReference type="PROSITE" id="PS01124"/>
    </source>
</evidence>
<feature type="domain" description="HTH araC/xylS-type" evidence="4">
    <location>
        <begin position="191"/>
        <end position="289"/>
    </location>
</feature>
<organism evidence="5 6">
    <name type="scientific">Paenibacillus glycinis</name>
    <dbReference type="NCBI Taxonomy" id="2697035"/>
    <lineage>
        <taxon>Bacteria</taxon>
        <taxon>Bacillati</taxon>
        <taxon>Bacillota</taxon>
        <taxon>Bacilli</taxon>
        <taxon>Bacillales</taxon>
        <taxon>Paenibacillaceae</taxon>
        <taxon>Paenibacillus</taxon>
    </lineage>
</organism>
<dbReference type="SMART" id="SM00342">
    <property type="entry name" value="HTH_ARAC"/>
    <property type="match status" value="1"/>
</dbReference>
<dbReference type="InterPro" id="IPR018060">
    <property type="entry name" value="HTH_AraC"/>
</dbReference>
<gene>
    <name evidence="5" type="ORF">GT019_07365</name>
</gene>
<dbReference type="PROSITE" id="PS01124">
    <property type="entry name" value="HTH_ARAC_FAMILY_2"/>
    <property type="match status" value="1"/>
</dbReference>
<dbReference type="PRINTS" id="PR00032">
    <property type="entry name" value="HTHARAC"/>
</dbReference>
<dbReference type="Pfam" id="PF02311">
    <property type="entry name" value="AraC_binding"/>
    <property type="match status" value="1"/>
</dbReference>
<dbReference type="Pfam" id="PF12833">
    <property type="entry name" value="HTH_18"/>
    <property type="match status" value="1"/>
</dbReference>
<dbReference type="PANTHER" id="PTHR43280:SF28">
    <property type="entry name" value="HTH-TYPE TRANSCRIPTIONAL ACTIVATOR RHAS"/>
    <property type="match status" value="1"/>
</dbReference>
<dbReference type="SUPFAM" id="SSF51215">
    <property type="entry name" value="Regulatory protein AraC"/>
    <property type="match status" value="1"/>
</dbReference>
<dbReference type="Proteomes" id="UP000665561">
    <property type="component" value="Unassembled WGS sequence"/>
</dbReference>
<evidence type="ECO:0000256" key="2">
    <source>
        <dbReference type="ARBA" id="ARBA00023125"/>
    </source>
</evidence>
<dbReference type="PANTHER" id="PTHR43280">
    <property type="entry name" value="ARAC-FAMILY TRANSCRIPTIONAL REGULATOR"/>
    <property type="match status" value="1"/>
</dbReference>
<evidence type="ECO:0000256" key="1">
    <source>
        <dbReference type="ARBA" id="ARBA00023015"/>
    </source>
</evidence>
<protein>
    <submittedName>
        <fullName evidence="5">Helix-turn-helix domain-containing protein</fullName>
    </submittedName>
</protein>
<sequence length="294" mass="32971">MDRRHLREERRHGSPDFPVGIYRMERAAGDPILDSHWHEEAEFLAVESGEAVFQIGLSAYHAEAGDVLFIPGGELHGGYARNGSACSYAAIVFRLDWLTSPGDGADRRYFEPLRSGRAVPEPHAAAANGLAPALFRHLGPLLELEHADDPAKPLRLKGGLYQLFAEYISRDAFVRGESRSALDAHTQDRLKAVLTYIDAHYARRLSIKELAAEAGMSEGHFSRVFKSFMRRTPVEYINLQRIRTAAALLAERRTTVGEAALEAGFDNFSYFCKLFRSVFQCTPSEYRNRDRAVE</sequence>
<dbReference type="SUPFAM" id="SSF46689">
    <property type="entry name" value="Homeodomain-like"/>
    <property type="match status" value="2"/>
</dbReference>
<evidence type="ECO:0000256" key="3">
    <source>
        <dbReference type="ARBA" id="ARBA00023163"/>
    </source>
</evidence>
<comment type="caution">
    <text evidence="5">The sequence shown here is derived from an EMBL/GenBank/DDBJ whole genome shotgun (WGS) entry which is preliminary data.</text>
</comment>
<dbReference type="InterPro" id="IPR003313">
    <property type="entry name" value="AraC-bd"/>
</dbReference>
<dbReference type="EMBL" id="JAAAMV010000003">
    <property type="protein sequence ID" value="NBD23685.1"/>
    <property type="molecule type" value="Genomic_DNA"/>
</dbReference>
<keyword evidence="2" id="KW-0238">DNA-binding</keyword>
<name>A0ABW9XM25_9BACL</name>
<dbReference type="InterPro" id="IPR018062">
    <property type="entry name" value="HTH_AraC-typ_CS"/>
</dbReference>
<dbReference type="InterPro" id="IPR020449">
    <property type="entry name" value="Tscrpt_reg_AraC-type_HTH"/>
</dbReference>
<dbReference type="RefSeq" id="WP_161742405.1">
    <property type="nucleotide sequence ID" value="NZ_JAAAMV010000003.1"/>
</dbReference>
<dbReference type="Gene3D" id="2.60.120.10">
    <property type="entry name" value="Jelly Rolls"/>
    <property type="match status" value="1"/>
</dbReference>